<evidence type="ECO:0000313" key="1">
    <source>
        <dbReference type="EMBL" id="MTK21083.1"/>
    </source>
</evidence>
<reference evidence="1 2" key="1">
    <citation type="journal article" date="2019" name="Nat. Med.">
        <title>A library of human gut bacterial isolates paired with longitudinal multiomics data enables mechanistic microbiome research.</title>
        <authorList>
            <person name="Poyet M."/>
            <person name="Groussin M."/>
            <person name="Gibbons S.M."/>
            <person name="Avila-Pacheco J."/>
            <person name="Jiang X."/>
            <person name="Kearney S.M."/>
            <person name="Perrotta A.R."/>
            <person name="Berdy B."/>
            <person name="Zhao S."/>
            <person name="Lieberman T.D."/>
            <person name="Swanson P.K."/>
            <person name="Smith M."/>
            <person name="Roesemann S."/>
            <person name="Alexander J.E."/>
            <person name="Rich S.A."/>
            <person name="Livny J."/>
            <person name="Vlamakis H."/>
            <person name="Clish C."/>
            <person name="Bullock K."/>
            <person name="Deik A."/>
            <person name="Scott J."/>
            <person name="Pierce K.A."/>
            <person name="Xavier R.J."/>
            <person name="Alm E.J."/>
        </authorList>
    </citation>
    <scope>NUCLEOTIDE SEQUENCE [LARGE SCALE GENOMIC DNA]</scope>
    <source>
        <strain evidence="1 2">BIOML-A198</strain>
    </source>
</reference>
<organism evidence="1 2">
    <name type="scientific">Turicibacter sanguinis</name>
    <dbReference type="NCBI Taxonomy" id="154288"/>
    <lineage>
        <taxon>Bacteria</taxon>
        <taxon>Bacillati</taxon>
        <taxon>Bacillota</taxon>
        <taxon>Erysipelotrichia</taxon>
        <taxon>Erysipelotrichales</taxon>
        <taxon>Turicibacteraceae</taxon>
        <taxon>Turicibacter</taxon>
    </lineage>
</organism>
<sequence>MKVLNTILIICGLLLFYIGLQADTQAPSNSSDFSSLRYQLEQGNIDLRPNIIKVIDEFYPM</sequence>
<dbReference type="RefSeq" id="WP_006784889.1">
    <property type="nucleotide sequence ID" value="NZ_CABJBH010000010.1"/>
</dbReference>
<dbReference type="AlphaFoldDB" id="A0A173TQ50"/>
<comment type="caution">
    <text evidence="1">The sequence shown here is derived from an EMBL/GenBank/DDBJ whole genome shotgun (WGS) entry which is preliminary data.</text>
</comment>
<dbReference type="EMBL" id="WMQE01000011">
    <property type="protein sequence ID" value="MTK21083.1"/>
    <property type="molecule type" value="Genomic_DNA"/>
</dbReference>
<accession>A0A173TQ50</accession>
<dbReference type="Proteomes" id="UP000487649">
    <property type="component" value="Unassembled WGS sequence"/>
</dbReference>
<name>A0A173TQ50_9FIRM</name>
<protein>
    <submittedName>
        <fullName evidence="1">Uncharacterized protein</fullName>
    </submittedName>
</protein>
<evidence type="ECO:0000313" key="2">
    <source>
        <dbReference type="Proteomes" id="UP000487649"/>
    </source>
</evidence>
<proteinExistence type="predicted"/>
<dbReference type="GeneID" id="60058032"/>
<gene>
    <name evidence="1" type="ORF">GMA92_06585</name>
</gene>